<dbReference type="EMBL" id="MG011690">
    <property type="protein sequence ID" value="AVK76675.1"/>
    <property type="molecule type" value="Genomic_DNA"/>
</dbReference>
<feature type="region of interest" description="Disordered" evidence="1">
    <location>
        <begin position="1"/>
        <end position="22"/>
    </location>
</feature>
<evidence type="ECO:0000256" key="1">
    <source>
        <dbReference type="SAM" id="MobiDB-lite"/>
    </source>
</evidence>
<sequence>MKRPQPPTVDGHSDQQGPAAARRRLAEPVGGGRYMRAGNYETLEFLKREAAPLFASWYRAERGLGSDADARSWARFSVIDPWNPDTLERIAAADGVRPSVAALHLYEPLWAAIAQSPSAAHYIGSRVATQNATGLPSFADAIDALVRVLGRNRIQDIQRVVARLGSPDQAARGEVAKGLVGAIAEMLDTRPMGEWGLDEHSFYTTPLPPGSWAQALHALALADAQSAAHRCDPRHAYYILAVRTNPNEPGDDGAVDVFLAAPHLSSQRNYQTKTATWHAHADAHGKLRSASPAVLEPKRGHNAALFLPPQVGTRRKVLGLVEDLARALASRSSATPSEPNPAGIDQILRVLAPLGGIDGIPPTTGLAPFVIETIANRKIGAVAGAWIDECQLVAALALFHGQTLARRASPLFDGRPSTLFDAAVDASVASTGYRPPLPADVIERSGPRLWQRVCSAPATNAGTLAGADLLVDVAHAWGIAVGNAEVARPELLCQPLAPPMVRARMVSRYGPSPLSPLQQSLLKSELDGVWRRTCQGAAPVQPSPDDLDSINRVAQESGIAIPTEPVAYCAVLAPVVAENLFLL</sequence>
<gene>
    <name evidence="2" type="ORF">pneo_cds_1068</name>
</gene>
<dbReference type="GeneID" id="36842315"/>
<dbReference type="KEGG" id="vg:36842315"/>
<proteinExistence type="predicted"/>
<dbReference type="RefSeq" id="YP_009482678.1">
    <property type="nucleotide sequence ID" value="NC_037666.1"/>
</dbReference>
<evidence type="ECO:0000313" key="2">
    <source>
        <dbReference type="EMBL" id="AVK76675.1"/>
    </source>
</evidence>
<dbReference type="Proteomes" id="UP000249287">
    <property type="component" value="Segment"/>
</dbReference>
<reference evidence="2" key="1">
    <citation type="journal article" date="2018" name="Nat. Commun.">
        <title>Diversity and evolution of the emerging Pandoraviridae family.</title>
        <authorList>
            <person name="Legendre M."/>
            <person name="Fabre E."/>
            <person name="Poirot O."/>
            <person name="Jeudy S."/>
            <person name="Lartigue A."/>
            <person name="Alempic J.M."/>
            <person name="Beucher L."/>
            <person name="Philippe N."/>
            <person name="Bertaux L."/>
            <person name="Christo-Foroux E."/>
            <person name="Labadie K."/>
            <person name="Coute Y."/>
            <person name="Abergel C."/>
            <person name="Claverie J.M."/>
        </authorList>
    </citation>
    <scope>NUCLEOTIDE SEQUENCE [LARGE SCALE GENOMIC DNA]</scope>
    <source>
        <strain evidence="2">Neocaledonia</strain>
    </source>
</reference>
<accession>A0A2U7UE93</accession>
<protein>
    <submittedName>
        <fullName evidence="2">Uncharacterized protein</fullName>
    </submittedName>
</protein>
<name>A0A2U7UE93_9VIRU</name>
<organism evidence="2">
    <name type="scientific">Pandoravirus neocaledonia</name>
    <dbReference type="NCBI Taxonomy" id="2107708"/>
    <lineage>
        <taxon>Viruses</taxon>
        <taxon>Pandoravirus</taxon>
    </lineage>
</organism>